<name>A0A518H235_9BACT</name>
<organism evidence="1 2">
    <name type="scientific">Tautonia plasticadhaerens</name>
    <dbReference type="NCBI Taxonomy" id="2527974"/>
    <lineage>
        <taxon>Bacteria</taxon>
        <taxon>Pseudomonadati</taxon>
        <taxon>Planctomycetota</taxon>
        <taxon>Planctomycetia</taxon>
        <taxon>Isosphaerales</taxon>
        <taxon>Isosphaeraceae</taxon>
        <taxon>Tautonia</taxon>
    </lineage>
</organism>
<evidence type="ECO:0000313" key="1">
    <source>
        <dbReference type="EMBL" id="QDV34909.1"/>
    </source>
</evidence>
<accession>A0A518H235</accession>
<keyword evidence="2" id="KW-1185">Reference proteome</keyword>
<evidence type="ECO:0000313" key="2">
    <source>
        <dbReference type="Proteomes" id="UP000317835"/>
    </source>
</evidence>
<reference evidence="1 2" key="1">
    <citation type="submission" date="2019-02" db="EMBL/GenBank/DDBJ databases">
        <title>Deep-cultivation of Planctomycetes and their phenomic and genomic characterization uncovers novel biology.</title>
        <authorList>
            <person name="Wiegand S."/>
            <person name="Jogler M."/>
            <person name="Boedeker C."/>
            <person name="Pinto D."/>
            <person name="Vollmers J."/>
            <person name="Rivas-Marin E."/>
            <person name="Kohn T."/>
            <person name="Peeters S.H."/>
            <person name="Heuer A."/>
            <person name="Rast P."/>
            <person name="Oberbeckmann S."/>
            <person name="Bunk B."/>
            <person name="Jeske O."/>
            <person name="Meyerdierks A."/>
            <person name="Storesund J.E."/>
            <person name="Kallscheuer N."/>
            <person name="Luecker S."/>
            <person name="Lage O.M."/>
            <person name="Pohl T."/>
            <person name="Merkel B.J."/>
            <person name="Hornburger P."/>
            <person name="Mueller R.-W."/>
            <person name="Bruemmer F."/>
            <person name="Labrenz M."/>
            <person name="Spormann A.M."/>
            <person name="Op den Camp H."/>
            <person name="Overmann J."/>
            <person name="Amann R."/>
            <person name="Jetten M.S.M."/>
            <person name="Mascher T."/>
            <person name="Medema M.H."/>
            <person name="Devos D.P."/>
            <person name="Kaster A.-K."/>
            <person name="Ovreas L."/>
            <person name="Rohde M."/>
            <person name="Galperin M.Y."/>
            <person name="Jogler C."/>
        </authorList>
    </citation>
    <scope>NUCLEOTIDE SEQUENCE [LARGE SCALE GENOMIC DNA]</scope>
    <source>
        <strain evidence="1 2">ElP</strain>
    </source>
</reference>
<gene>
    <name evidence="1" type="ORF">ElP_28060</name>
</gene>
<proteinExistence type="predicted"/>
<sequence length="116" mass="12084">MPESHQYQPNDSYNLTATIANGATESNEIDLNGTDLIGLFMPSTFDGSTVQIKAAPASGGTFVTVQSGGVDFTLTTAASKYCPVENLPVVAGLRFIKLVTGTQTGDTAITLATRPL</sequence>
<dbReference type="KEGG" id="tpla:ElP_28060"/>
<protein>
    <submittedName>
        <fullName evidence="1">Uncharacterized protein</fullName>
    </submittedName>
</protein>
<dbReference type="EMBL" id="CP036426">
    <property type="protein sequence ID" value="QDV34909.1"/>
    <property type="molecule type" value="Genomic_DNA"/>
</dbReference>
<dbReference type="Proteomes" id="UP000317835">
    <property type="component" value="Chromosome"/>
</dbReference>
<dbReference type="RefSeq" id="WP_145270140.1">
    <property type="nucleotide sequence ID" value="NZ_CP036426.1"/>
</dbReference>
<dbReference type="AlphaFoldDB" id="A0A518H235"/>